<gene>
    <name evidence="1" type="ORF">HUJ06_020258</name>
</gene>
<sequence>MAVRFRMGHLKPLEAGSVHMDRLVKNQRPASNNFVWTYVSPEFQMTQENCLQKFKLPEPVLCIGGILQIELLGRVQKQDTDGLFYICVSHVQVIGCSVSPAFDVEILDPSGKWLLKYYPEA</sequence>
<evidence type="ECO:0000313" key="1">
    <source>
        <dbReference type="EMBL" id="DAD18795.1"/>
    </source>
</evidence>
<evidence type="ECO:0000313" key="2">
    <source>
        <dbReference type="Proteomes" id="UP000607653"/>
    </source>
</evidence>
<proteinExistence type="predicted"/>
<dbReference type="EMBL" id="DUZY01000001">
    <property type="protein sequence ID" value="DAD18795.1"/>
    <property type="molecule type" value="Genomic_DNA"/>
</dbReference>
<protein>
    <submittedName>
        <fullName evidence="1">Uncharacterized protein</fullName>
    </submittedName>
</protein>
<dbReference type="PANTHER" id="PTHR39741">
    <property type="entry name" value="F-BOX DOMAIN CONTAINING PROTEIN, EXPRESSED"/>
    <property type="match status" value="1"/>
</dbReference>
<reference evidence="1 2" key="1">
    <citation type="journal article" date="2020" name="Mol. Biol. Evol.">
        <title>Distinct Expression and Methylation Patterns for Genes with Different Fates following a Single Whole-Genome Duplication in Flowering Plants.</title>
        <authorList>
            <person name="Shi T."/>
            <person name="Rahmani R.S."/>
            <person name="Gugger P.F."/>
            <person name="Wang M."/>
            <person name="Li H."/>
            <person name="Zhang Y."/>
            <person name="Li Z."/>
            <person name="Wang Q."/>
            <person name="Van de Peer Y."/>
            <person name="Marchal K."/>
            <person name="Chen J."/>
        </authorList>
    </citation>
    <scope>NUCLEOTIDE SEQUENCE [LARGE SCALE GENOMIC DNA]</scope>
    <source>
        <tissue evidence="1">Leaf</tissue>
    </source>
</reference>
<dbReference type="Proteomes" id="UP000607653">
    <property type="component" value="Unassembled WGS sequence"/>
</dbReference>
<dbReference type="PANTHER" id="PTHR39741:SF2">
    <property type="entry name" value="F-BOX DOMAIN-CONTAINING PROTEIN"/>
    <property type="match status" value="1"/>
</dbReference>
<comment type="caution">
    <text evidence="1">The sequence shown here is derived from an EMBL/GenBank/DDBJ whole genome shotgun (WGS) entry which is preliminary data.</text>
</comment>
<name>A0A822XJ49_NELNU</name>
<dbReference type="AlphaFoldDB" id="A0A822XJ49"/>
<organism evidence="1 2">
    <name type="scientific">Nelumbo nucifera</name>
    <name type="common">Sacred lotus</name>
    <dbReference type="NCBI Taxonomy" id="4432"/>
    <lineage>
        <taxon>Eukaryota</taxon>
        <taxon>Viridiplantae</taxon>
        <taxon>Streptophyta</taxon>
        <taxon>Embryophyta</taxon>
        <taxon>Tracheophyta</taxon>
        <taxon>Spermatophyta</taxon>
        <taxon>Magnoliopsida</taxon>
        <taxon>Proteales</taxon>
        <taxon>Nelumbonaceae</taxon>
        <taxon>Nelumbo</taxon>
    </lineage>
</organism>
<keyword evidence="2" id="KW-1185">Reference proteome</keyword>
<accession>A0A822XJ49</accession>
<dbReference type="InterPro" id="IPR055336">
    <property type="entry name" value="At4g00755-like"/>
</dbReference>